<name>A0A4Y7LJY6_PAPSO</name>
<keyword evidence="2" id="KW-1185">Reference proteome</keyword>
<evidence type="ECO:0000313" key="1">
    <source>
        <dbReference type="EMBL" id="RZC84479.1"/>
    </source>
</evidence>
<evidence type="ECO:0000313" key="2">
    <source>
        <dbReference type="Proteomes" id="UP000316621"/>
    </source>
</evidence>
<gene>
    <name evidence="1" type="ORF">C5167_047260</name>
</gene>
<dbReference type="EMBL" id="CM010725">
    <property type="protein sequence ID" value="RZC84479.1"/>
    <property type="molecule type" value="Genomic_DNA"/>
</dbReference>
<dbReference type="STRING" id="3469.A0A4Y7LJY6"/>
<proteinExistence type="predicted"/>
<accession>A0A4Y7LJY6</accession>
<sequence length="310" mass="34950">MDRFLIFVHFRSSSSHVFSLSLLRKLKEEHGFLEHLDSESAIGVSSKKLSSTTIGSGNINVKSGLSLIYHGNHSYPVLSMSKRLISESSSCRGQPNKDVEAKFGLTYTQCLVSLNAFVGSLMRKYVKWPDESEMVNIKNEFERVSGLENVVGHISYSIALQVVVHHKGVLTNIFVGQPGSLDDYHVYQRSPLCNRDLQGSWIASTDKTFDTQLYQIESIEREACLRLKSRWLILKRETDHPNLETIEETVKACCTLHNICAIKDDNISPRWRSRVEDNLIIPEPPVLSEDASNKRDALAEDLAKKLASDL</sequence>
<protein>
    <recommendedName>
        <fullName evidence="3">DDE Tnp4 domain-containing protein</fullName>
    </recommendedName>
</protein>
<organism evidence="1 2">
    <name type="scientific">Papaver somniferum</name>
    <name type="common">Opium poppy</name>
    <dbReference type="NCBI Taxonomy" id="3469"/>
    <lineage>
        <taxon>Eukaryota</taxon>
        <taxon>Viridiplantae</taxon>
        <taxon>Streptophyta</taxon>
        <taxon>Embryophyta</taxon>
        <taxon>Tracheophyta</taxon>
        <taxon>Spermatophyta</taxon>
        <taxon>Magnoliopsida</taxon>
        <taxon>Ranunculales</taxon>
        <taxon>Papaveraceae</taxon>
        <taxon>Papaveroideae</taxon>
        <taxon>Papaver</taxon>
    </lineage>
</organism>
<dbReference type="Gramene" id="RZC84479">
    <property type="protein sequence ID" value="RZC84479"/>
    <property type="gene ID" value="C5167_047260"/>
</dbReference>
<reference evidence="1 2" key="1">
    <citation type="journal article" date="2018" name="Science">
        <title>The opium poppy genome and morphinan production.</title>
        <authorList>
            <person name="Guo L."/>
            <person name="Winzer T."/>
            <person name="Yang X."/>
            <person name="Li Y."/>
            <person name="Ning Z."/>
            <person name="He Z."/>
            <person name="Teodor R."/>
            <person name="Lu Y."/>
            <person name="Bowser T.A."/>
            <person name="Graham I.A."/>
            <person name="Ye K."/>
        </authorList>
    </citation>
    <scope>NUCLEOTIDE SEQUENCE [LARGE SCALE GENOMIC DNA]</scope>
    <source>
        <strain evidence="2">cv. HN1</strain>
        <tissue evidence="1">Leaves</tissue>
    </source>
</reference>
<dbReference type="Proteomes" id="UP000316621">
    <property type="component" value="Chromosome 11"/>
</dbReference>
<dbReference type="AlphaFoldDB" id="A0A4Y7LJY6"/>
<evidence type="ECO:0008006" key="3">
    <source>
        <dbReference type="Google" id="ProtNLM"/>
    </source>
</evidence>